<dbReference type="GO" id="GO:0042802">
    <property type="term" value="F:identical protein binding"/>
    <property type="evidence" value="ECO:0007669"/>
    <property type="project" value="UniProtKB-ARBA"/>
</dbReference>
<dbReference type="OrthoDB" id="9794577at2"/>
<gene>
    <name evidence="13" type="ORF">SAMN04488109_3454</name>
</gene>
<dbReference type="Gene3D" id="3.40.50.300">
    <property type="entry name" value="P-loop containing nucleotide triphosphate hydrolases"/>
    <property type="match status" value="1"/>
</dbReference>
<keyword evidence="11" id="KW-0812">Transmembrane</keyword>
<dbReference type="EMBL" id="FQWQ01000002">
    <property type="protein sequence ID" value="SHH26969.1"/>
    <property type="molecule type" value="Genomic_DNA"/>
</dbReference>
<dbReference type="PANTHER" id="PTHR32309:SF13">
    <property type="entry name" value="FERRIC ENTEROBACTIN TRANSPORT PROTEIN FEPE"/>
    <property type="match status" value="1"/>
</dbReference>
<dbReference type="GO" id="GO:0004715">
    <property type="term" value="F:non-membrane spanning protein tyrosine kinase activity"/>
    <property type="evidence" value="ECO:0007669"/>
    <property type="project" value="UniProtKB-EC"/>
</dbReference>
<evidence type="ECO:0000256" key="11">
    <source>
        <dbReference type="SAM" id="Phobius"/>
    </source>
</evidence>
<comment type="catalytic activity">
    <reaction evidence="9">
        <text>L-tyrosyl-[protein] + ATP = O-phospho-L-tyrosyl-[protein] + ADP + H(+)</text>
        <dbReference type="Rhea" id="RHEA:10596"/>
        <dbReference type="Rhea" id="RHEA-COMP:10136"/>
        <dbReference type="Rhea" id="RHEA-COMP:20101"/>
        <dbReference type="ChEBI" id="CHEBI:15378"/>
        <dbReference type="ChEBI" id="CHEBI:30616"/>
        <dbReference type="ChEBI" id="CHEBI:46858"/>
        <dbReference type="ChEBI" id="CHEBI:61978"/>
        <dbReference type="ChEBI" id="CHEBI:456216"/>
        <dbReference type="EC" id="2.7.10.2"/>
    </reaction>
</comment>
<dbReference type="GO" id="GO:0005886">
    <property type="term" value="C:plasma membrane"/>
    <property type="evidence" value="ECO:0007669"/>
    <property type="project" value="TreeGrafter"/>
</dbReference>
<feature type="coiled-coil region" evidence="10">
    <location>
        <begin position="359"/>
        <end position="425"/>
    </location>
</feature>
<comment type="similarity">
    <text evidence="1">Belongs to the CpsD/CapB family.</text>
</comment>
<dbReference type="RefSeq" id="WP_073136318.1">
    <property type="nucleotide sequence ID" value="NZ_FQWQ01000002.1"/>
</dbReference>
<dbReference type="SUPFAM" id="SSF52540">
    <property type="entry name" value="P-loop containing nucleoside triphosphate hydrolases"/>
    <property type="match status" value="1"/>
</dbReference>
<evidence type="ECO:0000256" key="3">
    <source>
        <dbReference type="ARBA" id="ARBA00011903"/>
    </source>
</evidence>
<feature type="domain" description="AAA" evidence="12">
    <location>
        <begin position="577"/>
        <end position="714"/>
    </location>
</feature>
<keyword evidence="4" id="KW-0808">Transferase</keyword>
<keyword evidence="14" id="KW-1185">Reference proteome</keyword>
<keyword evidence="10" id="KW-0175">Coiled coil</keyword>
<dbReference type="CDD" id="cd05387">
    <property type="entry name" value="BY-kinase"/>
    <property type="match status" value="1"/>
</dbReference>
<organism evidence="13 14">
    <name type="scientific">Chryseolinea serpens</name>
    <dbReference type="NCBI Taxonomy" id="947013"/>
    <lineage>
        <taxon>Bacteria</taxon>
        <taxon>Pseudomonadati</taxon>
        <taxon>Bacteroidota</taxon>
        <taxon>Cytophagia</taxon>
        <taxon>Cytophagales</taxon>
        <taxon>Fulvivirgaceae</taxon>
        <taxon>Chryseolinea</taxon>
    </lineage>
</organism>
<dbReference type="STRING" id="947013.SAMN04488109_3454"/>
<evidence type="ECO:0000313" key="14">
    <source>
        <dbReference type="Proteomes" id="UP000184212"/>
    </source>
</evidence>
<evidence type="ECO:0000256" key="4">
    <source>
        <dbReference type="ARBA" id="ARBA00022679"/>
    </source>
</evidence>
<keyword evidence="7" id="KW-0067">ATP-binding</keyword>
<accession>A0A1M5RLA9</accession>
<keyword evidence="5" id="KW-0547">Nucleotide-binding</keyword>
<evidence type="ECO:0000313" key="13">
    <source>
        <dbReference type="EMBL" id="SHH26969.1"/>
    </source>
</evidence>
<dbReference type="PANTHER" id="PTHR32309">
    <property type="entry name" value="TYROSINE-PROTEIN KINASE"/>
    <property type="match status" value="1"/>
</dbReference>
<evidence type="ECO:0000256" key="9">
    <source>
        <dbReference type="ARBA" id="ARBA00051245"/>
    </source>
</evidence>
<name>A0A1M5RLA9_9BACT</name>
<feature type="transmembrane region" description="Helical" evidence="11">
    <location>
        <begin position="32"/>
        <end position="50"/>
    </location>
</feature>
<dbReference type="FunFam" id="3.40.50.300:FF:000527">
    <property type="entry name" value="Tyrosine-protein kinase etk"/>
    <property type="match status" value="1"/>
</dbReference>
<proteinExistence type="inferred from homology"/>
<sequence length="777" mass="88724">MLETPKNIQPQQSQANEALDLNKLKTTLKRNWLWLIILFLVINSVAYLKVRYTKNLYESSSELKLDIKNEATEFGIKPTVEDPNFNLLSGEIELIESRLFLGRVLDSSDLNVSYFSVGRVLNDELFQNAPFLVRYKAQNESSFNVPIHLDDSGSDEFTLQVGDEGQKTTGRYNSKVSLNGVDLYIEKNEAFRKGDEIGYFFVLNTRDALLGYLLRSLTAEPLNYNAHTLRISFKDNNPTKATAILNKIDSIYLHYSYEQKNLANKQKIDWVSNELVNIEHKMEDFENYFENFTLQNKTNNLDEDLKKTVSAINRLDSQRYELTNRIVEVNTLMDGMKAGDLSISLTQLHALPPTVAKNLEQLEDLYRDQEKLKLSYNEATFAYRQRQKDIETLRAKASRQLEEQRAEWIKRLDQINQKKARLEHEFVNIPDKSTQFSKNLRFYKLYEQFYLSLMQSKSEFEITQAGSVPDYKILSPANLSYTPISPNKLMITGIGFVGSFVAMLLLVGLLYVLNNKVTSLLDIERVTSVPMLGVVPSSRQFTKNGLHVLDHPKSMVSEAIRTLRTNLDFFNINGQRKVIAVSSTVSGEGKSFIALNLGAVMALSKKKVVLLDLDMRKPKQNLPVTVEDPSKGISTVLIRKNTWQECVSTTALSNFDYIPSGPHPPNPSELLLNGEFEELLNDLKTQYDYIILDTPPVGLVTDGIMAMKRADISIYIFRANYSKKDFVLNLQRIININKFSNITTLLNALPSTGEQSYGYGYYEEPGTRPWLKKIFNT</sequence>
<dbReference type="InterPro" id="IPR005702">
    <property type="entry name" value="Wzc-like_C"/>
</dbReference>
<keyword evidence="8" id="KW-0829">Tyrosine-protein kinase</keyword>
<dbReference type="GO" id="GO:0005524">
    <property type="term" value="F:ATP binding"/>
    <property type="evidence" value="ECO:0007669"/>
    <property type="project" value="UniProtKB-KW"/>
</dbReference>
<evidence type="ECO:0000256" key="1">
    <source>
        <dbReference type="ARBA" id="ARBA00007316"/>
    </source>
</evidence>
<evidence type="ECO:0000256" key="6">
    <source>
        <dbReference type="ARBA" id="ARBA00022777"/>
    </source>
</evidence>
<keyword evidence="6" id="KW-0418">Kinase</keyword>
<dbReference type="InterPro" id="IPR050445">
    <property type="entry name" value="Bact_polysacc_biosynth/exp"/>
</dbReference>
<evidence type="ECO:0000256" key="10">
    <source>
        <dbReference type="SAM" id="Coils"/>
    </source>
</evidence>
<evidence type="ECO:0000259" key="12">
    <source>
        <dbReference type="Pfam" id="PF13614"/>
    </source>
</evidence>
<dbReference type="AlphaFoldDB" id="A0A1M5RLA9"/>
<dbReference type="Pfam" id="PF13614">
    <property type="entry name" value="AAA_31"/>
    <property type="match status" value="1"/>
</dbReference>
<dbReference type="InterPro" id="IPR027417">
    <property type="entry name" value="P-loop_NTPase"/>
</dbReference>
<protein>
    <recommendedName>
        <fullName evidence="3">non-specific protein-tyrosine kinase</fullName>
        <ecNumber evidence="3">2.7.10.2</ecNumber>
    </recommendedName>
</protein>
<keyword evidence="11" id="KW-0472">Membrane</keyword>
<feature type="transmembrane region" description="Helical" evidence="11">
    <location>
        <begin position="489"/>
        <end position="513"/>
    </location>
</feature>
<evidence type="ECO:0000256" key="5">
    <source>
        <dbReference type="ARBA" id="ARBA00022741"/>
    </source>
</evidence>
<dbReference type="Proteomes" id="UP000184212">
    <property type="component" value="Unassembled WGS sequence"/>
</dbReference>
<keyword evidence="11" id="KW-1133">Transmembrane helix</keyword>
<evidence type="ECO:0000256" key="7">
    <source>
        <dbReference type="ARBA" id="ARBA00022840"/>
    </source>
</evidence>
<dbReference type="InterPro" id="IPR025669">
    <property type="entry name" value="AAA_dom"/>
</dbReference>
<reference evidence="13 14" key="1">
    <citation type="submission" date="2016-11" db="EMBL/GenBank/DDBJ databases">
        <authorList>
            <person name="Jaros S."/>
            <person name="Januszkiewicz K."/>
            <person name="Wedrychowicz H."/>
        </authorList>
    </citation>
    <scope>NUCLEOTIDE SEQUENCE [LARGE SCALE GENOMIC DNA]</scope>
    <source>
        <strain evidence="13 14">DSM 24574</strain>
    </source>
</reference>
<dbReference type="NCBIfam" id="TIGR01007">
    <property type="entry name" value="eps_fam"/>
    <property type="match status" value="1"/>
</dbReference>
<dbReference type="EC" id="2.7.10.2" evidence="3"/>
<comment type="similarity">
    <text evidence="2">Belongs to the etk/wzc family.</text>
</comment>
<evidence type="ECO:0000256" key="8">
    <source>
        <dbReference type="ARBA" id="ARBA00023137"/>
    </source>
</evidence>
<evidence type="ECO:0000256" key="2">
    <source>
        <dbReference type="ARBA" id="ARBA00008883"/>
    </source>
</evidence>